<evidence type="ECO:0000313" key="2">
    <source>
        <dbReference type="EMBL" id="RKF72360.1"/>
    </source>
</evidence>
<feature type="region of interest" description="Disordered" evidence="1">
    <location>
        <begin position="107"/>
        <end position="131"/>
    </location>
</feature>
<comment type="caution">
    <text evidence="2">The sequence shown here is derived from an EMBL/GenBank/DDBJ whole genome shotgun (WGS) entry which is preliminary data.</text>
</comment>
<proteinExistence type="predicted"/>
<sequence length="131" mass="14700">HRQKSHAITFTAADERHSNFPSSSVTSKSQKQTVRYSNYKDLSNTAENKSDNSSSSSSFPRSFHESVPIQCKNSVTSCYVEIRQCSQTPGRIYETSTDPQFETFEDESLVSAEQNQSTHHVTQAKDEASVK</sequence>
<organism evidence="2 3">
    <name type="scientific">Golovinomyces cichoracearum</name>
    <dbReference type="NCBI Taxonomy" id="62708"/>
    <lineage>
        <taxon>Eukaryota</taxon>
        <taxon>Fungi</taxon>
        <taxon>Dikarya</taxon>
        <taxon>Ascomycota</taxon>
        <taxon>Pezizomycotina</taxon>
        <taxon>Leotiomycetes</taxon>
        <taxon>Erysiphales</taxon>
        <taxon>Erysiphaceae</taxon>
        <taxon>Golovinomyces</taxon>
    </lineage>
</organism>
<gene>
    <name evidence="2" type="ORF">GcM1_248100</name>
</gene>
<feature type="compositionally biased region" description="Polar residues" evidence="1">
    <location>
        <begin position="111"/>
        <end position="121"/>
    </location>
</feature>
<name>A0A420ICV4_9PEZI</name>
<feature type="compositionally biased region" description="Low complexity" evidence="1">
    <location>
        <begin position="22"/>
        <end position="34"/>
    </location>
</feature>
<protein>
    <submittedName>
        <fullName evidence="2">Uncharacterized protein</fullName>
    </submittedName>
</protein>
<evidence type="ECO:0000256" key="1">
    <source>
        <dbReference type="SAM" id="MobiDB-lite"/>
    </source>
</evidence>
<dbReference type="Proteomes" id="UP000285326">
    <property type="component" value="Unassembled WGS sequence"/>
</dbReference>
<evidence type="ECO:0000313" key="3">
    <source>
        <dbReference type="Proteomes" id="UP000285326"/>
    </source>
</evidence>
<dbReference type="AlphaFoldDB" id="A0A420ICV4"/>
<feature type="compositionally biased region" description="Low complexity" evidence="1">
    <location>
        <begin position="51"/>
        <end position="61"/>
    </location>
</feature>
<accession>A0A420ICV4</accession>
<feature type="non-terminal residue" evidence="2">
    <location>
        <position position="1"/>
    </location>
</feature>
<feature type="region of interest" description="Disordered" evidence="1">
    <location>
        <begin position="1"/>
        <end position="63"/>
    </location>
</feature>
<dbReference type="EMBL" id="MCBS01024854">
    <property type="protein sequence ID" value="RKF72360.1"/>
    <property type="molecule type" value="Genomic_DNA"/>
</dbReference>
<reference evidence="2 3" key="1">
    <citation type="journal article" date="2018" name="BMC Genomics">
        <title>Comparative genome analyses reveal sequence features reflecting distinct modes of host-adaptation between dicot and monocot powdery mildew.</title>
        <authorList>
            <person name="Wu Y."/>
            <person name="Ma X."/>
            <person name="Pan Z."/>
            <person name="Kale S.D."/>
            <person name="Song Y."/>
            <person name="King H."/>
            <person name="Zhang Q."/>
            <person name="Presley C."/>
            <person name="Deng X."/>
            <person name="Wei C.I."/>
            <person name="Xiao S."/>
        </authorList>
    </citation>
    <scope>NUCLEOTIDE SEQUENCE [LARGE SCALE GENOMIC DNA]</scope>
    <source>
        <strain evidence="2">UMSG1</strain>
    </source>
</reference>